<proteinExistence type="predicted"/>
<evidence type="ECO:0000313" key="6">
    <source>
        <dbReference type="EMBL" id="OAQ62357.1"/>
    </source>
</evidence>
<feature type="region of interest" description="Disordered" evidence="4">
    <location>
        <begin position="1"/>
        <end position="22"/>
    </location>
</feature>
<reference evidence="6 7" key="1">
    <citation type="journal article" date="2016" name="PLoS Pathog.">
        <title>Biosynthesis of antibiotic leucinostatins in bio-control fungus Purpureocillium lilacinum and their inhibition on phytophthora revealed by genome mining.</title>
        <authorList>
            <person name="Wang G."/>
            <person name="Liu Z."/>
            <person name="Lin R."/>
            <person name="Li E."/>
            <person name="Mao Z."/>
            <person name="Ling J."/>
            <person name="Yang Y."/>
            <person name="Yin W.B."/>
            <person name="Xie B."/>
        </authorList>
    </citation>
    <scope>NUCLEOTIDE SEQUENCE [LARGE SCALE GENOMIC DNA]</scope>
    <source>
        <strain evidence="6">170</strain>
    </source>
</reference>
<dbReference type="STRING" id="1380566.A0A179FAC1"/>
<sequence length="691" mass="77532">MTQHVAIAPAPGNTPSAADTSSSAVMGFNCQSCVRKKIKCDRTLPVCSSCRKGKLECMFQAPQPRKRKRVQVEDISKRLARYERILEANGLLPAAAEPPSLSKDSRMKEQAADPISILPEQSGPAKAGKLVSTNGGSRYIDSVLLLPAGDGDLCELSDSSSEYGDTEYGTPEEPQSTTGSLGFLAGETVQLAMFGSQQRLADSHPSPDDAVTLWDTYIQNVEALCKVLHIPTTAKMIERVSRTPSSASKEDDCLLFSIYYFSVFAMPEADCLRAFNVQKDVLIAKYRGAFLQALVNASWLKTTSLRVLQAYVLFLVAARSQLDPHTFWSLTGIATRLAQRMGLHRDGENLGLPPFEIQMRRRLFWQLLPLDTYAGQVSGTGISIAPESWDTKKPLNINDDQIYPGMEEQPEEQKGATEMMFSLARIELSNFYAKTGVKLKGASVSFKNSDEIEKLIDDVEGSIEAKYLRYCDILNPLHVLTIGVVRSAANVVRLRNRMTPLMEQTVNDQERRELCALAQKILETDSTIYRNASLKKFQWQVKNFFLWDALLCILFSFTKAGFYKCEELDRAWDMVKEVYSNHEDVLGKKRALYAMICDVTLKAWHVSPPRQDAPEPPFISRLRSQPKRKARRQKDTTSDVDSSKEEVEDLSTFESLFGNVEGPAWDLNNNTVARPSDWMFWDQFYGDTNLY</sequence>
<dbReference type="InterPro" id="IPR001138">
    <property type="entry name" value="Zn2Cys6_DnaBD"/>
</dbReference>
<evidence type="ECO:0000313" key="7">
    <source>
        <dbReference type="Proteomes" id="UP000078397"/>
    </source>
</evidence>
<gene>
    <name evidence="6" type="ORF">VFPPC_07007</name>
</gene>
<dbReference type="EMBL" id="LSBJ02000007">
    <property type="protein sequence ID" value="OAQ62357.1"/>
    <property type="molecule type" value="Genomic_DNA"/>
</dbReference>
<dbReference type="OrthoDB" id="435881at2759"/>
<dbReference type="AlphaFoldDB" id="A0A179FAC1"/>
<evidence type="ECO:0000256" key="4">
    <source>
        <dbReference type="SAM" id="MobiDB-lite"/>
    </source>
</evidence>
<dbReference type="GO" id="GO:0000981">
    <property type="term" value="F:DNA-binding transcription factor activity, RNA polymerase II-specific"/>
    <property type="evidence" value="ECO:0007669"/>
    <property type="project" value="InterPro"/>
</dbReference>
<dbReference type="InterPro" id="IPR050613">
    <property type="entry name" value="Sec_Metabolite_Reg"/>
</dbReference>
<evidence type="ECO:0000256" key="3">
    <source>
        <dbReference type="ARBA" id="ARBA00023242"/>
    </source>
</evidence>
<dbReference type="Pfam" id="PF00172">
    <property type="entry name" value="Zn_clus"/>
    <property type="match status" value="1"/>
</dbReference>
<dbReference type="RefSeq" id="XP_018140061.1">
    <property type="nucleotide sequence ID" value="XM_018285942.1"/>
</dbReference>
<dbReference type="GO" id="GO:0006351">
    <property type="term" value="P:DNA-templated transcription"/>
    <property type="evidence" value="ECO:0007669"/>
    <property type="project" value="InterPro"/>
</dbReference>
<dbReference type="CDD" id="cd00067">
    <property type="entry name" value="GAL4"/>
    <property type="match status" value="1"/>
</dbReference>
<feature type="region of interest" description="Disordered" evidence="4">
    <location>
        <begin position="608"/>
        <end position="646"/>
    </location>
</feature>
<comment type="caution">
    <text evidence="6">The sequence shown here is derived from an EMBL/GenBank/DDBJ whole genome shotgun (WGS) entry which is preliminary data.</text>
</comment>
<dbReference type="SMART" id="SM00066">
    <property type="entry name" value="GAL4"/>
    <property type="match status" value="1"/>
</dbReference>
<dbReference type="GO" id="GO:0005634">
    <property type="term" value="C:nucleus"/>
    <property type="evidence" value="ECO:0007669"/>
    <property type="project" value="UniProtKB-SubCell"/>
</dbReference>
<dbReference type="InterPro" id="IPR036864">
    <property type="entry name" value="Zn2-C6_fun-type_DNA-bd_sf"/>
</dbReference>
<keyword evidence="3" id="KW-0539">Nucleus</keyword>
<feature type="region of interest" description="Disordered" evidence="4">
    <location>
        <begin position="157"/>
        <end position="177"/>
    </location>
</feature>
<dbReference type="SMART" id="SM00906">
    <property type="entry name" value="Fungal_trans"/>
    <property type="match status" value="1"/>
</dbReference>
<dbReference type="PANTHER" id="PTHR31001:SF85">
    <property type="entry name" value="ZN(II)2CYS6 TRANSCRIPTION FACTOR (EUROFUNG)"/>
    <property type="match status" value="1"/>
</dbReference>
<dbReference type="GeneID" id="28849936"/>
<dbReference type="InterPro" id="IPR007219">
    <property type="entry name" value="XnlR_reg_dom"/>
</dbReference>
<evidence type="ECO:0000256" key="1">
    <source>
        <dbReference type="ARBA" id="ARBA00004123"/>
    </source>
</evidence>
<feature type="compositionally biased region" description="Polar residues" evidence="4">
    <location>
        <begin position="13"/>
        <end position="22"/>
    </location>
</feature>
<organism evidence="6 7">
    <name type="scientific">Pochonia chlamydosporia 170</name>
    <dbReference type="NCBI Taxonomy" id="1380566"/>
    <lineage>
        <taxon>Eukaryota</taxon>
        <taxon>Fungi</taxon>
        <taxon>Dikarya</taxon>
        <taxon>Ascomycota</taxon>
        <taxon>Pezizomycotina</taxon>
        <taxon>Sordariomycetes</taxon>
        <taxon>Hypocreomycetidae</taxon>
        <taxon>Hypocreales</taxon>
        <taxon>Clavicipitaceae</taxon>
        <taxon>Pochonia</taxon>
    </lineage>
</organism>
<name>A0A179FAC1_METCM</name>
<keyword evidence="7" id="KW-1185">Reference proteome</keyword>
<dbReference type="CDD" id="cd12148">
    <property type="entry name" value="fungal_TF_MHR"/>
    <property type="match status" value="1"/>
</dbReference>
<comment type="subcellular location">
    <subcellularLocation>
        <location evidence="1">Nucleus</location>
    </subcellularLocation>
</comment>
<evidence type="ECO:0000259" key="5">
    <source>
        <dbReference type="PROSITE" id="PS50048"/>
    </source>
</evidence>
<dbReference type="PANTHER" id="PTHR31001">
    <property type="entry name" value="UNCHARACTERIZED TRANSCRIPTIONAL REGULATORY PROTEIN"/>
    <property type="match status" value="1"/>
</dbReference>
<dbReference type="GO" id="GO:0003677">
    <property type="term" value="F:DNA binding"/>
    <property type="evidence" value="ECO:0007669"/>
    <property type="project" value="InterPro"/>
</dbReference>
<keyword evidence="2" id="KW-0479">Metal-binding</keyword>
<protein>
    <submittedName>
        <fullName evidence="6">Fungal specific transcription factor</fullName>
    </submittedName>
</protein>
<dbReference type="Proteomes" id="UP000078397">
    <property type="component" value="Unassembled WGS sequence"/>
</dbReference>
<dbReference type="Gene3D" id="4.10.240.10">
    <property type="entry name" value="Zn(2)-C6 fungal-type DNA-binding domain"/>
    <property type="match status" value="1"/>
</dbReference>
<dbReference type="KEGG" id="pchm:VFPPC_07007"/>
<evidence type="ECO:0000256" key="2">
    <source>
        <dbReference type="ARBA" id="ARBA00022723"/>
    </source>
</evidence>
<feature type="compositionally biased region" description="Basic and acidic residues" evidence="4">
    <location>
        <begin position="633"/>
        <end position="645"/>
    </location>
</feature>
<dbReference type="GO" id="GO:0008270">
    <property type="term" value="F:zinc ion binding"/>
    <property type="evidence" value="ECO:0007669"/>
    <property type="project" value="InterPro"/>
</dbReference>
<dbReference type="SUPFAM" id="SSF57701">
    <property type="entry name" value="Zn2/Cys6 DNA-binding domain"/>
    <property type="match status" value="1"/>
</dbReference>
<feature type="domain" description="Zn(2)-C6 fungal-type" evidence="5">
    <location>
        <begin position="29"/>
        <end position="59"/>
    </location>
</feature>
<accession>A0A179FAC1</accession>
<dbReference type="Pfam" id="PF04082">
    <property type="entry name" value="Fungal_trans"/>
    <property type="match status" value="1"/>
</dbReference>
<dbReference type="PROSITE" id="PS50048">
    <property type="entry name" value="ZN2_CY6_FUNGAL_2"/>
    <property type="match status" value="1"/>
</dbReference>